<dbReference type="Proteomes" id="UP001434883">
    <property type="component" value="Unassembled WGS sequence"/>
</dbReference>
<feature type="compositionally biased region" description="Basic and acidic residues" evidence="1">
    <location>
        <begin position="95"/>
        <end position="107"/>
    </location>
</feature>
<name>A0ABV0S5I0_9TELE</name>
<gene>
    <name evidence="2" type="ORF">XENOCAPTIV_006381</name>
</gene>
<keyword evidence="3" id="KW-1185">Reference proteome</keyword>
<proteinExistence type="predicted"/>
<organism evidence="2 3">
    <name type="scientific">Xenoophorus captivus</name>
    <dbReference type="NCBI Taxonomy" id="1517983"/>
    <lineage>
        <taxon>Eukaryota</taxon>
        <taxon>Metazoa</taxon>
        <taxon>Chordata</taxon>
        <taxon>Craniata</taxon>
        <taxon>Vertebrata</taxon>
        <taxon>Euteleostomi</taxon>
        <taxon>Actinopterygii</taxon>
        <taxon>Neopterygii</taxon>
        <taxon>Teleostei</taxon>
        <taxon>Neoteleostei</taxon>
        <taxon>Acanthomorphata</taxon>
        <taxon>Ovalentaria</taxon>
        <taxon>Atherinomorphae</taxon>
        <taxon>Cyprinodontiformes</taxon>
        <taxon>Goodeidae</taxon>
        <taxon>Xenoophorus</taxon>
    </lineage>
</organism>
<feature type="non-terminal residue" evidence="2">
    <location>
        <position position="1"/>
    </location>
</feature>
<reference evidence="2 3" key="1">
    <citation type="submission" date="2021-06" db="EMBL/GenBank/DDBJ databases">
        <authorList>
            <person name="Palmer J.M."/>
        </authorList>
    </citation>
    <scope>NUCLEOTIDE SEQUENCE [LARGE SCALE GENOMIC DNA]</scope>
    <source>
        <strain evidence="2 3">XC_2019</strain>
        <tissue evidence="2">Muscle</tissue>
    </source>
</reference>
<dbReference type="EMBL" id="JAHRIN010068925">
    <property type="protein sequence ID" value="MEQ2215820.1"/>
    <property type="molecule type" value="Genomic_DNA"/>
</dbReference>
<protein>
    <submittedName>
        <fullName evidence="2">Uncharacterized protein</fullName>
    </submittedName>
</protein>
<accession>A0ABV0S5I0</accession>
<evidence type="ECO:0000256" key="1">
    <source>
        <dbReference type="SAM" id="MobiDB-lite"/>
    </source>
</evidence>
<feature type="region of interest" description="Disordered" evidence="1">
    <location>
        <begin position="95"/>
        <end position="157"/>
    </location>
</feature>
<feature type="compositionally biased region" description="Polar residues" evidence="1">
    <location>
        <begin position="145"/>
        <end position="157"/>
    </location>
</feature>
<sequence length="157" mass="17514">QLSFMYSFHLLNSSHHSCCTCQYITILILNQPNLLNILLISDDDVNVVEVLTVDDVWKLAGGGDAIIRDGVGWGRKVDACRFDSCCCLLSDRERGRGDRQLSKRYPKEIQQGATGKQPKTHQAGALKHISGNHFWSPEVEERGDQQGNVSQNESQGE</sequence>
<evidence type="ECO:0000313" key="2">
    <source>
        <dbReference type="EMBL" id="MEQ2215820.1"/>
    </source>
</evidence>
<comment type="caution">
    <text evidence="2">The sequence shown here is derived from an EMBL/GenBank/DDBJ whole genome shotgun (WGS) entry which is preliminary data.</text>
</comment>
<evidence type="ECO:0000313" key="3">
    <source>
        <dbReference type="Proteomes" id="UP001434883"/>
    </source>
</evidence>